<dbReference type="Proteomes" id="UP000250235">
    <property type="component" value="Unassembled WGS sequence"/>
</dbReference>
<keyword evidence="2" id="KW-1185">Reference proteome</keyword>
<protein>
    <submittedName>
        <fullName evidence="1">Putative pectate lyase 8</fullName>
    </submittedName>
</protein>
<gene>
    <name evidence="1" type="ORF">F511_46446</name>
</gene>
<proteinExistence type="predicted"/>
<dbReference type="EMBL" id="KV113172">
    <property type="protein sequence ID" value="KZT76529.1"/>
    <property type="molecule type" value="Genomic_DNA"/>
</dbReference>
<evidence type="ECO:0000313" key="1">
    <source>
        <dbReference type="EMBL" id="KZT76529.1"/>
    </source>
</evidence>
<evidence type="ECO:0000313" key="2">
    <source>
        <dbReference type="Proteomes" id="UP000250235"/>
    </source>
</evidence>
<sequence>MSAPSRDLSHIAARLPLARPSRCGAMRAALVEALHAAGCALPCARVRPCGARDFRRWPPAGRRFGDAPARFRRCHDGWPDFF</sequence>
<name>A0A2Z6ZU07_9LAMI</name>
<accession>A0A2Z6ZU07</accession>
<keyword evidence="1" id="KW-0456">Lyase</keyword>
<dbReference type="AlphaFoldDB" id="A0A2Z6ZU07"/>
<dbReference type="GO" id="GO:0016829">
    <property type="term" value="F:lyase activity"/>
    <property type="evidence" value="ECO:0007669"/>
    <property type="project" value="UniProtKB-KW"/>
</dbReference>
<reference evidence="1 2" key="1">
    <citation type="journal article" date="2015" name="Proc. Natl. Acad. Sci. U.S.A.">
        <title>The resurrection genome of Boea hygrometrica: A blueprint for survival of dehydration.</title>
        <authorList>
            <person name="Xiao L."/>
            <person name="Yang G."/>
            <person name="Zhang L."/>
            <person name="Yang X."/>
            <person name="Zhao S."/>
            <person name="Ji Z."/>
            <person name="Zhou Q."/>
            <person name="Hu M."/>
            <person name="Wang Y."/>
            <person name="Chen M."/>
            <person name="Xu Y."/>
            <person name="Jin H."/>
            <person name="Xiao X."/>
            <person name="Hu G."/>
            <person name="Bao F."/>
            <person name="Hu Y."/>
            <person name="Wan P."/>
            <person name="Li L."/>
            <person name="Deng X."/>
            <person name="Kuang T."/>
            <person name="Xiang C."/>
            <person name="Zhu J.K."/>
            <person name="Oliver M.J."/>
            <person name="He Y."/>
        </authorList>
    </citation>
    <scope>NUCLEOTIDE SEQUENCE [LARGE SCALE GENOMIC DNA]</scope>
    <source>
        <strain evidence="2">cv. XS01</strain>
    </source>
</reference>
<organism evidence="1 2">
    <name type="scientific">Dorcoceras hygrometricum</name>
    <dbReference type="NCBI Taxonomy" id="472368"/>
    <lineage>
        <taxon>Eukaryota</taxon>
        <taxon>Viridiplantae</taxon>
        <taxon>Streptophyta</taxon>
        <taxon>Embryophyta</taxon>
        <taxon>Tracheophyta</taxon>
        <taxon>Spermatophyta</taxon>
        <taxon>Magnoliopsida</taxon>
        <taxon>eudicotyledons</taxon>
        <taxon>Gunneridae</taxon>
        <taxon>Pentapetalae</taxon>
        <taxon>asterids</taxon>
        <taxon>lamiids</taxon>
        <taxon>Lamiales</taxon>
        <taxon>Gesneriaceae</taxon>
        <taxon>Didymocarpoideae</taxon>
        <taxon>Trichosporeae</taxon>
        <taxon>Loxocarpinae</taxon>
        <taxon>Dorcoceras</taxon>
    </lineage>
</organism>